<dbReference type="Proteomes" id="UP000828941">
    <property type="component" value="Chromosome 2"/>
</dbReference>
<comment type="caution">
    <text evidence="1">The sequence shown here is derived from an EMBL/GenBank/DDBJ whole genome shotgun (WGS) entry which is preliminary data.</text>
</comment>
<sequence length="69" mass="7628">MFNEVAASLFAHGEDWRRNSAISCIPKHILSVSISLQVKRFLGVEGLVLLTEIVAMNIGEENQLQSDNS</sequence>
<evidence type="ECO:0000313" key="2">
    <source>
        <dbReference type="Proteomes" id="UP000828941"/>
    </source>
</evidence>
<keyword evidence="2" id="KW-1185">Reference proteome</keyword>
<proteinExistence type="predicted"/>
<dbReference type="EMBL" id="CM039427">
    <property type="protein sequence ID" value="KAI4353021.1"/>
    <property type="molecule type" value="Genomic_DNA"/>
</dbReference>
<accession>A0ACB9PWW4</accession>
<evidence type="ECO:0000313" key="1">
    <source>
        <dbReference type="EMBL" id="KAI4353021.1"/>
    </source>
</evidence>
<name>A0ACB9PWW4_BAUVA</name>
<reference evidence="1 2" key="1">
    <citation type="journal article" date="2022" name="DNA Res.">
        <title>Chromosomal-level genome assembly of the orchid tree Bauhinia variegata (Leguminosae; Cercidoideae) supports the allotetraploid origin hypothesis of Bauhinia.</title>
        <authorList>
            <person name="Zhong Y."/>
            <person name="Chen Y."/>
            <person name="Zheng D."/>
            <person name="Pang J."/>
            <person name="Liu Y."/>
            <person name="Luo S."/>
            <person name="Meng S."/>
            <person name="Qian L."/>
            <person name="Wei D."/>
            <person name="Dai S."/>
            <person name="Zhou R."/>
        </authorList>
    </citation>
    <scope>NUCLEOTIDE SEQUENCE [LARGE SCALE GENOMIC DNA]</scope>
    <source>
        <strain evidence="1">BV-YZ2020</strain>
    </source>
</reference>
<organism evidence="1 2">
    <name type="scientific">Bauhinia variegata</name>
    <name type="common">Purple orchid tree</name>
    <name type="synonym">Phanera variegata</name>
    <dbReference type="NCBI Taxonomy" id="167791"/>
    <lineage>
        <taxon>Eukaryota</taxon>
        <taxon>Viridiplantae</taxon>
        <taxon>Streptophyta</taxon>
        <taxon>Embryophyta</taxon>
        <taxon>Tracheophyta</taxon>
        <taxon>Spermatophyta</taxon>
        <taxon>Magnoliopsida</taxon>
        <taxon>eudicotyledons</taxon>
        <taxon>Gunneridae</taxon>
        <taxon>Pentapetalae</taxon>
        <taxon>rosids</taxon>
        <taxon>fabids</taxon>
        <taxon>Fabales</taxon>
        <taxon>Fabaceae</taxon>
        <taxon>Cercidoideae</taxon>
        <taxon>Cercideae</taxon>
        <taxon>Bauhiniinae</taxon>
        <taxon>Bauhinia</taxon>
    </lineage>
</organism>
<protein>
    <submittedName>
        <fullName evidence="1">Uncharacterized protein</fullName>
    </submittedName>
</protein>
<gene>
    <name evidence="1" type="ORF">L6164_001999</name>
</gene>